<dbReference type="PANTHER" id="PTHR36919:SF3">
    <property type="entry name" value="BLL5882 PROTEIN"/>
    <property type="match status" value="1"/>
</dbReference>
<dbReference type="Pfam" id="PF09917">
    <property type="entry name" value="DUF2147"/>
    <property type="match status" value="1"/>
</dbReference>
<organism evidence="3 4">
    <name type="scientific">Ichthyenterobacterium magnum</name>
    <dbReference type="NCBI Taxonomy" id="1230530"/>
    <lineage>
        <taxon>Bacteria</taxon>
        <taxon>Pseudomonadati</taxon>
        <taxon>Bacteroidota</taxon>
        <taxon>Flavobacteriia</taxon>
        <taxon>Flavobacteriales</taxon>
        <taxon>Flavobacteriaceae</taxon>
        <taxon>Ichthyenterobacterium</taxon>
    </lineage>
</organism>
<dbReference type="Gene3D" id="2.40.128.520">
    <property type="match status" value="1"/>
</dbReference>
<name>A0A420DL18_9FLAO</name>
<comment type="caution">
    <text evidence="3">The sequence shown here is derived from an EMBL/GenBank/DDBJ whole genome shotgun (WGS) entry which is preliminary data.</text>
</comment>
<dbReference type="Proteomes" id="UP000284892">
    <property type="component" value="Unassembled WGS sequence"/>
</dbReference>
<dbReference type="EMBL" id="RAQJ01000003">
    <property type="protein sequence ID" value="RKE94954.1"/>
    <property type="molecule type" value="Genomic_DNA"/>
</dbReference>
<evidence type="ECO:0000256" key="1">
    <source>
        <dbReference type="SAM" id="SignalP"/>
    </source>
</evidence>
<feature type="chain" id="PRO_5019563291" evidence="1">
    <location>
        <begin position="22"/>
        <end position="142"/>
    </location>
</feature>
<protein>
    <submittedName>
        <fullName evidence="3">Uncharacterized protein DUF2147</fullName>
    </submittedName>
</protein>
<keyword evidence="4" id="KW-1185">Reference proteome</keyword>
<evidence type="ECO:0000259" key="2">
    <source>
        <dbReference type="Pfam" id="PF09917"/>
    </source>
</evidence>
<evidence type="ECO:0000313" key="3">
    <source>
        <dbReference type="EMBL" id="RKE94954.1"/>
    </source>
</evidence>
<dbReference type="AlphaFoldDB" id="A0A420DL18"/>
<keyword evidence="1" id="KW-0732">Signal</keyword>
<sequence>MLIMKNIIILFCCLITCSVLSQDIYGQWKTIDDQTGEAKSIVDIYEENGKTFGKIVEVLNPNDRDALCNKCEGAEKDTPVLGLVIIKNMIKDGKYYKKGTIFDPQDGKTYKCRLALDEDPNVLQVRGYVSFLYATQYWVREN</sequence>
<feature type="domain" description="DUF2147" evidence="2">
    <location>
        <begin position="26"/>
        <end position="140"/>
    </location>
</feature>
<gene>
    <name evidence="3" type="ORF">BXY80_1971</name>
</gene>
<accession>A0A420DL18</accession>
<proteinExistence type="predicted"/>
<dbReference type="PANTHER" id="PTHR36919">
    <property type="entry name" value="BLR1215 PROTEIN"/>
    <property type="match status" value="1"/>
</dbReference>
<reference evidence="3 4" key="1">
    <citation type="submission" date="2018-09" db="EMBL/GenBank/DDBJ databases">
        <title>Genomic Encyclopedia of Archaeal and Bacterial Type Strains, Phase II (KMG-II): from individual species to whole genera.</title>
        <authorList>
            <person name="Goeker M."/>
        </authorList>
    </citation>
    <scope>NUCLEOTIDE SEQUENCE [LARGE SCALE GENOMIC DNA]</scope>
    <source>
        <strain evidence="3 4">DSM 26283</strain>
    </source>
</reference>
<evidence type="ECO:0000313" key="4">
    <source>
        <dbReference type="Proteomes" id="UP000284892"/>
    </source>
</evidence>
<feature type="signal peptide" evidence="1">
    <location>
        <begin position="1"/>
        <end position="21"/>
    </location>
</feature>
<dbReference type="InterPro" id="IPR019223">
    <property type="entry name" value="DUF2147"/>
</dbReference>